<evidence type="ECO:0000313" key="4">
    <source>
        <dbReference type="Proteomes" id="UP000033121"/>
    </source>
</evidence>
<sequence length="164" mass="17445">MQTIRQFFAVTTMALAVPFLAFSQDKTPVNNLLQQYYGIKNALVAGDPAAAAKAATAFTGALQNINTGSLAASEQAALKPVREKLLENSKAIASGKDLAKQRAAFQVLSDNLIPVVKASKVDAPAYIAYCPMKKASWLSAEQAIKNPYYGSAMLTCGSVKETIQ</sequence>
<dbReference type="EMBL" id="BBWV01000003">
    <property type="protein sequence ID" value="GAO43974.1"/>
    <property type="molecule type" value="Genomic_DNA"/>
</dbReference>
<proteinExistence type="predicted"/>
<dbReference type="RefSeq" id="WP_052955872.1">
    <property type="nucleotide sequence ID" value="NZ_BBWV01000003.1"/>
</dbReference>
<name>A0A0E9N2B0_9BACT</name>
<comment type="caution">
    <text evidence="3">The sequence shown here is derived from an EMBL/GenBank/DDBJ whole genome shotgun (WGS) entry which is preliminary data.</text>
</comment>
<dbReference type="InterPro" id="IPR021782">
    <property type="entry name" value="DUF3347"/>
</dbReference>
<evidence type="ECO:0000259" key="2">
    <source>
        <dbReference type="Pfam" id="PF11827"/>
    </source>
</evidence>
<dbReference type="OrthoDB" id="5513217at2"/>
<organism evidence="3 4">
    <name type="scientific">Flavihumibacter petaseus NBRC 106054</name>
    <dbReference type="NCBI Taxonomy" id="1220578"/>
    <lineage>
        <taxon>Bacteria</taxon>
        <taxon>Pseudomonadati</taxon>
        <taxon>Bacteroidota</taxon>
        <taxon>Chitinophagia</taxon>
        <taxon>Chitinophagales</taxon>
        <taxon>Chitinophagaceae</taxon>
        <taxon>Flavihumibacter</taxon>
    </lineage>
</organism>
<feature type="signal peptide" evidence="1">
    <location>
        <begin position="1"/>
        <end position="23"/>
    </location>
</feature>
<accession>A0A0E9N2B0</accession>
<evidence type="ECO:0000256" key="1">
    <source>
        <dbReference type="SAM" id="SignalP"/>
    </source>
</evidence>
<evidence type="ECO:0000313" key="3">
    <source>
        <dbReference type="EMBL" id="GAO43974.1"/>
    </source>
</evidence>
<feature type="chain" id="PRO_5002429824" description="DUF3347 domain-containing protein" evidence="1">
    <location>
        <begin position="24"/>
        <end position="164"/>
    </location>
</feature>
<dbReference type="AlphaFoldDB" id="A0A0E9N2B0"/>
<keyword evidence="1" id="KW-0732">Signal</keyword>
<dbReference type="Proteomes" id="UP000033121">
    <property type="component" value="Unassembled WGS sequence"/>
</dbReference>
<gene>
    <name evidence="3" type="ORF">FPE01S_03_00130</name>
</gene>
<dbReference type="Pfam" id="PF11827">
    <property type="entry name" value="DUF3347"/>
    <property type="match status" value="1"/>
</dbReference>
<feature type="domain" description="DUF3347" evidence="2">
    <location>
        <begin position="33"/>
        <end position="121"/>
    </location>
</feature>
<reference evidence="3 4" key="1">
    <citation type="submission" date="2015-04" db="EMBL/GenBank/DDBJ databases">
        <title>Whole genome shotgun sequence of Flavihumibacter petaseus NBRC 106054.</title>
        <authorList>
            <person name="Miyazawa S."/>
            <person name="Hosoyama A."/>
            <person name="Hashimoto M."/>
            <person name="Noguchi M."/>
            <person name="Tsuchikane K."/>
            <person name="Ohji S."/>
            <person name="Yamazoe A."/>
            <person name="Ichikawa N."/>
            <person name="Kimura A."/>
            <person name="Fujita N."/>
        </authorList>
    </citation>
    <scope>NUCLEOTIDE SEQUENCE [LARGE SCALE GENOMIC DNA]</scope>
    <source>
        <strain evidence="3 4">NBRC 106054</strain>
    </source>
</reference>
<keyword evidence="4" id="KW-1185">Reference proteome</keyword>
<protein>
    <recommendedName>
        <fullName evidence="2">DUF3347 domain-containing protein</fullName>
    </recommendedName>
</protein>
<dbReference type="STRING" id="1220578.FPE01S_03_00130"/>